<reference evidence="2 3" key="1">
    <citation type="submission" date="2020-04" db="EMBL/GenBank/DDBJ databases">
        <authorList>
            <person name="Hitch T.C.A."/>
            <person name="Wylensek D."/>
            <person name="Clavel T."/>
        </authorList>
    </citation>
    <scope>NUCLEOTIDE SEQUENCE [LARGE SCALE GENOMIC DNA]</scope>
    <source>
        <strain evidence="2 3">Oil-RF-744-FAT-WT-6-1</strain>
    </source>
</reference>
<dbReference type="EMBL" id="JABAFG010000003">
    <property type="protein sequence ID" value="NME27562.1"/>
    <property type="molecule type" value="Genomic_DNA"/>
</dbReference>
<dbReference type="RefSeq" id="WP_059075961.1">
    <property type="nucleotide sequence ID" value="NZ_CP011940.1"/>
</dbReference>
<dbReference type="Proteomes" id="UP001605989">
    <property type="component" value="Unassembled WGS sequence"/>
</dbReference>
<gene>
    <name evidence="1" type="ORF">ACGTZG_04030</name>
    <name evidence="2" type="ORF">HF872_02805</name>
</gene>
<dbReference type="OrthoDB" id="9906392at2"/>
<comment type="caution">
    <text evidence="2">The sequence shown here is derived from an EMBL/GenBank/DDBJ whole genome shotgun (WGS) entry which is preliminary data.</text>
</comment>
<proteinExistence type="predicted"/>
<evidence type="ECO:0000313" key="3">
    <source>
        <dbReference type="Proteomes" id="UP000591071"/>
    </source>
</evidence>
<dbReference type="EMBL" id="JBIEKR010000003">
    <property type="protein sequence ID" value="MFG6272350.1"/>
    <property type="molecule type" value="Genomic_DNA"/>
</dbReference>
<organism evidence="2 3">
    <name type="scientific">Megasphaera hexanoica</name>
    <dbReference type="NCBI Taxonomy" id="1675036"/>
    <lineage>
        <taxon>Bacteria</taxon>
        <taxon>Bacillati</taxon>
        <taxon>Bacillota</taxon>
        <taxon>Negativicutes</taxon>
        <taxon>Veillonellales</taxon>
        <taxon>Veillonellaceae</taxon>
        <taxon>Megasphaera</taxon>
    </lineage>
</organism>
<protein>
    <submittedName>
        <fullName evidence="2">Uncharacterized protein</fullName>
    </submittedName>
</protein>
<evidence type="ECO:0000313" key="4">
    <source>
        <dbReference type="Proteomes" id="UP001605989"/>
    </source>
</evidence>
<accession>A0A848BPB0</accession>
<keyword evidence="4" id="KW-1185">Reference proteome</keyword>
<evidence type="ECO:0000313" key="2">
    <source>
        <dbReference type="EMBL" id="NME27562.1"/>
    </source>
</evidence>
<dbReference type="KEGG" id="mhw:ACT01_07390"/>
<dbReference type="Proteomes" id="UP000591071">
    <property type="component" value="Unassembled WGS sequence"/>
</dbReference>
<reference evidence="1 4" key="2">
    <citation type="submission" date="2024-10" db="EMBL/GenBank/DDBJ databases">
        <authorList>
            <person name="Sang B.-I."/>
            <person name="Prabhaharan D."/>
        </authorList>
    </citation>
    <scope>NUCLEOTIDE SEQUENCE [LARGE SCALE GENOMIC DNA]</scope>
    <source>
        <strain evidence="1 4">MH</strain>
    </source>
</reference>
<dbReference type="AlphaFoldDB" id="A0A848BPB0"/>
<name>A0A848BPB0_9FIRM</name>
<sequence length="91" mass="9532">MKNLIVIGLFVLLVLSHLYPGSPVATLAMLTALVAIGGACVKLGEYIWGSDCEAWLTVVGLASTALIVTYVPACVPQGINHLALLVTTMIH</sequence>
<evidence type="ECO:0000313" key="1">
    <source>
        <dbReference type="EMBL" id="MFG6272350.1"/>
    </source>
</evidence>